<reference evidence="2" key="1">
    <citation type="submission" date="2019-08" db="EMBL/GenBank/DDBJ databases">
        <title>Arthrobacter sp. nov., isolated from plateau pika and Tibetan wild ass.</title>
        <authorList>
            <person name="Ge Y."/>
        </authorList>
    </citation>
    <scope>NUCLEOTIDE SEQUENCE [LARGE SCALE GENOMIC DNA]</scope>
    <source>
        <strain evidence="2">HF-1365</strain>
    </source>
</reference>
<evidence type="ECO:0008006" key="3">
    <source>
        <dbReference type="Google" id="ProtNLM"/>
    </source>
</evidence>
<organism evidence="1 2">
    <name type="scientific">Enorma shizhengliae</name>
    <dbReference type="NCBI Taxonomy" id="2606615"/>
    <lineage>
        <taxon>Bacteria</taxon>
        <taxon>Bacillati</taxon>
        <taxon>Actinomycetota</taxon>
        <taxon>Coriobacteriia</taxon>
        <taxon>Coriobacteriales</taxon>
        <taxon>Coriobacteriaceae</taxon>
        <taxon>Enorma</taxon>
    </lineage>
</organism>
<dbReference type="Proteomes" id="UP000470010">
    <property type="component" value="Unassembled WGS sequence"/>
</dbReference>
<name>A0A7K0G911_9ACTN</name>
<dbReference type="InterPro" id="IPR029044">
    <property type="entry name" value="Nucleotide-diphossugar_trans"/>
</dbReference>
<dbReference type="Gene3D" id="3.90.550.10">
    <property type="entry name" value="Spore Coat Polysaccharide Biosynthesis Protein SpsA, Chain A"/>
    <property type="match status" value="1"/>
</dbReference>
<gene>
    <name evidence="1" type="ORF">GJE22_03580</name>
</gene>
<protein>
    <recommendedName>
        <fullName evidence="3">Hemolysin activation protein</fullName>
    </recommendedName>
</protein>
<evidence type="ECO:0000313" key="1">
    <source>
        <dbReference type="EMBL" id="MRX79689.1"/>
    </source>
</evidence>
<proteinExistence type="predicted"/>
<dbReference type="RefSeq" id="WP_144687840.1">
    <property type="nucleotide sequence ID" value="NZ_VLLQ01000002.1"/>
</dbReference>
<evidence type="ECO:0000313" key="2">
    <source>
        <dbReference type="Proteomes" id="UP000470010"/>
    </source>
</evidence>
<sequence>MNPVIEIVDSPLEALVQVPVRVRIWIRPELQREQLECIRRERPNCLILVSDGGRTEAEKRLIAESRALFDDIDWQCEVHRLYWENNAGLYTSGSISSEYIWSKYDRCVFLEDDIMFSNGFLRFCADMLERYKNDERIMAVCGMNHEGVSDGPNADYFFSREASIWGTATWRRVNRQVLDFFNDCFSYEHARVMENARLNPDFRRRFKGYCANPEYEGHVPGTEFWRALYAFANNQLYIVPTRNMIINKGCGADSAHSDELSMLPRGMQRLFNAKAYDLEQPLVHPIFVIPDERYEKAVYRIMAVGHPLVRLYRKMARAWKIMRKRGVRSVARKIVSTFAHPKET</sequence>
<keyword evidence="2" id="KW-1185">Reference proteome</keyword>
<dbReference type="EMBL" id="VTFZ01000002">
    <property type="protein sequence ID" value="MRX79689.1"/>
    <property type="molecule type" value="Genomic_DNA"/>
</dbReference>
<accession>A0A7K0G911</accession>
<dbReference type="AlphaFoldDB" id="A0A7K0G911"/>
<comment type="caution">
    <text evidence="1">The sequence shown here is derived from an EMBL/GenBank/DDBJ whole genome shotgun (WGS) entry which is preliminary data.</text>
</comment>
<dbReference type="SUPFAM" id="SSF53448">
    <property type="entry name" value="Nucleotide-diphospho-sugar transferases"/>
    <property type="match status" value="1"/>
</dbReference>